<dbReference type="Proteomes" id="UP001139157">
    <property type="component" value="Unassembled WGS sequence"/>
</dbReference>
<dbReference type="Gene3D" id="1.20.5.320">
    <property type="entry name" value="6-Phosphogluconate Dehydrogenase, domain 3"/>
    <property type="match status" value="1"/>
</dbReference>
<evidence type="ECO:0008006" key="4">
    <source>
        <dbReference type="Google" id="ProtNLM"/>
    </source>
</evidence>
<comment type="caution">
    <text evidence="2">The sequence shown here is derived from an EMBL/GenBank/DDBJ whole genome shotgun (WGS) entry which is preliminary data.</text>
</comment>
<dbReference type="RefSeq" id="WP_251912892.1">
    <property type="nucleotide sequence ID" value="NZ_JAMRXG010000006.1"/>
</dbReference>
<evidence type="ECO:0000256" key="1">
    <source>
        <dbReference type="SAM" id="MobiDB-lite"/>
    </source>
</evidence>
<gene>
    <name evidence="2" type="ORF">NDR86_15985</name>
</gene>
<feature type="compositionally biased region" description="Pro residues" evidence="1">
    <location>
        <begin position="12"/>
        <end position="31"/>
    </location>
</feature>
<accession>A0A9X2EAU8</accession>
<dbReference type="AlphaFoldDB" id="A0A9X2EAU8"/>
<dbReference type="EMBL" id="JAMRXG010000006">
    <property type="protein sequence ID" value="MCM6774976.1"/>
    <property type="molecule type" value="Genomic_DNA"/>
</dbReference>
<organism evidence="2 3">
    <name type="scientific">Nocardia pulmonis</name>
    <dbReference type="NCBI Taxonomy" id="2951408"/>
    <lineage>
        <taxon>Bacteria</taxon>
        <taxon>Bacillati</taxon>
        <taxon>Actinomycetota</taxon>
        <taxon>Actinomycetes</taxon>
        <taxon>Mycobacteriales</taxon>
        <taxon>Nocardiaceae</taxon>
        <taxon>Nocardia</taxon>
    </lineage>
</organism>
<reference evidence="2" key="1">
    <citation type="submission" date="2022-06" db="EMBL/GenBank/DDBJ databases">
        <title>Novel species in genus nocardia.</title>
        <authorList>
            <person name="Li F."/>
        </authorList>
    </citation>
    <scope>NUCLEOTIDE SEQUENCE</scope>
    <source>
        <strain evidence="2">CDC141</strain>
    </source>
</reference>
<keyword evidence="3" id="KW-1185">Reference proteome</keyword>
<proteinExistence type="predicted"/>
<name>A0A9X2EAU8_9NOCA</name>
<feature type="region of interest" description="Disordered" evidence="1">
    <location>
        <begin position="11"/>
        <end position="35"/>
    </location>
</feature>
<sequence>MPTCEPGLYVPIPGPPGPPGLAGPPGPPGPPGSGGEAVIVTGAAGSVLSGHRAVVRRPDGTYLYASCDDPTHLTLPIGITANAALAGDPVQVVMFGEMTDPSWAWTPGPIFLGAAGALTQSVPSDPAVFLAQLAAATAATTLFVHRTPSIALT</sequence>
<evidence type="ECO:0000313" key="2">
    <source>
        <dbReference type="EMBL" id="MCM6774976.1"/>
    </source>
</evidence>
<protein>
    <recommendedName>
        <fullName evidence="4">Collagen triple helix repeat protein</fullName>
    </recommendedName>
</protein>
<evidence type="ECO:0000313" key="3">
    <source>
        <dbReference type="Proteomes" id="UP001139157"/>
    </source>
</evidence>